<evidence type="ECO:0000313" key="2">
    <source>
        <dbReference type="EMBL" id="SEJ46918.1"/>
    </source>
</evidence>
<dbReference type="STRING" id="408657.SAMN04487995_4835"/>
<keyword evidence="1" id="KW-0812">Transmembrane</keyword>
<dbReference type="EMBL" id="FNXY01000008">
    <property type="protein sequence ID" value="SEJ46918.1"/>
    <property type="molecule type" value="Genomic_DNA"/>
</dbReference>
<name>A0A1H6Z0G5_9BACT</name>
<proteinExistence type="predicted"/>
<protein>
    <recommendedName>
        <fullName evidence="4">Tetratricopeptide repeat-containing protein</fullName>
    </recommendedName>
</protein>
<keyword evidence="1" id="KW-0472">Membrane</keyword>
<sequence>MLRWDSTKPFTPLYLIVMKFTLRCILLFVLFFISSKPSEAQLLNDAASLKLIQKGLDHIYNYEYAEANAILNQVEKKYPNHPVSYILDSFVMYWQYLPIKDNPTKSKEYVAKLNQCLDAITKKYGKNSTDPEAVFYTIVARGYIAMMYNYNGELMSAAGEAKKAYNALITGLKLTEKNPEFYFTSGMYNYYVELYPEDHAMVKPLMIFFKNGDKALGLKQVDIATRHGVITRAEACFYLSHIYLEHETNFAKAQSYSQKLVDWYPKNQIFNMVNTEALLLTGKFDQAEKGMNMLKANTKGFYPVAYNTFQGIIYEKDVKNDSAAQKSYLAALRTPHDDQYTREYYAMSYAGLARIANRAGNKNKAKEYYKKALEKAEYKSIVKEAKAFK</sequence>
<evidence type="ECO:0000313" key="3">
    <source>
        <dbReference type="Proteomes" id="UP000199532"/>
    </source>
</evidence>
<evidence type="ECO:0008006" key="4">
    <source>
        <dbReference type="Google" id="ProtNLM"/>
    </source>
</evidence>
<organism evidence="2 3">
    <name type="scientific">Dyadobacter koreensis</name>
    <dbReference type="NCBI Taxonomy" id="408657"/>
    <lineage>
        <taxon>Bacteria</taxon>
        <taxon>Pseudomonadati</taxon>
        <taxon>Bacteroidota</taxon>
        <taxon>Cytophagia</taxon>
        <taxon>Cytophagales</taxon>
        <taxon>Spirosomataceae</taxon>
        <taxon>Dyadobacter</taxon>
    </lineage>
</organism>
<keyword evidence="3" id="KW-1185">Reference proteome</keyword>
<dbReference type="InterPro" id="IPR011990">
    <property type="entry name" value="TPR-like_helical_dom_sf"/>
</dbReference>
<dbReference type="AlphaFoldDB" id="A0A1H6Z0G5"/>
<reference evidence="2 3" key="1">
    <citation type="submission" date="2016-10" db="EMBL/GenBank/DDBJ databases">
        <authorList>
            <person name="de Groot N.N."/>
        </authorList>
    </citation>
    <scope>NUCLEOTIDE SEQUENCE [LARGE SCALE GENOMIC DNA]</scope>
    <source>
        <strain evidence="2 3">DSM 19938</strain>
    </source>
</reference>
<feature type="transmembrane region" description="Helical" evidence="1">
    <location>
        <begin position="12"/>
        <end position="33"/>
    </location>
</feature>
<gene>
    <name evidence="2" type="ORF">SAMN04487995_4835</name>
</gene>
<evidence type="ECO:0000256" key="1">
    <source>
        <dbReference type="SAM" id="Phobius"/>
    </source>
</evidence>
<dbReference type="Proteomes" id="UP000199532">
    <property type="component" value="Unassembled WGS sequence"/>
</dbReference>
<accession>A0A1H6Z0G5</accession>
<keyword evidence="1" id="KW-1133">Transmembrane helix</keyword>
<dbReference type="Gene3D" id="1.25.40.10">
    <property type="entry name" value="Tetratricopeptide repeat domain"/>
    <property type="match status" value="1"/>
</dbReference>